<keyword evidence="2" id="KW-1185">Reference proteome</keyword>
<dbReference type="Gene3D" id="3.40.50.11310">
    <property type="entry name" value="Bacterial phosphonate metabolism protein PhnH"/>
    <property type="match status" value="1"/>
</dbReference>
<keyword evidence="1" id="KW-0456">Lyase</keyword>
<dbReference type="Proteomes" id="UP001201701">
    <property type="component" value="Unassembled WGS sequence"/>
</dbReference>
<dbReference type="SUPFAM" id="SSF159709">
    <property type="entry name" value="PhnH-like"/>
    <property type="match status" value="1"/>
</dbReference>
<evidence type="ECO:0000313" key="2">
    <source>
        <dbReference type="Proteomes" id="UP001201701"/>
    </source>
</evidence>
<evidence type="ECO:0000313" key="1">
    <source>
        <dbReference type="EMBL" id="MCG7505416.1"/>
    </source>
</evidence>
<dbReference type="RefSeq" id="WP_239364463.1">
    <property type="nucleotide sequence ID" value="NZ_JAKREW010000007.1"/>
</dbReference>
<dbReference type="GO" id="GO:0016829">
    <property type="term" value="F:lyase activity"/>
    <property type="evidence" value="ECO:0007669"/>
    <property type="project" value="UniProtKB-KW"/>
</dbReference>
<reference evidence="1 2" key="1">
    <citation type="submission" date="2022-02" db="EMBL/GenBank/DDBJ databases">
        <title>Draft genome sequence of Mezorhizobium retamae strain IRAMC:0171 isolated from Retama raetam nodules.</title>
        <authorList>
            <person name="Bengaied R."/>
            <person name="Sbissi I."/>
            <person name="Huber K."/>
            <person name="Ghodbane F."/>
            <person name="Nouioui I."/>
            <person name="Tarhouni M."/>
            <person name="Gtari M."/>
        </authorList>
    </citation>
    <scope>NUCLEOTIDE SEQUENCE [LARGE SCALE GENOMIC DNA]</scope>
    <source>
        <strain evidence="1 2">IRAMC:0171</strain>
    </source>
</reference>
<dbReference type="EMBL" id="JAKREW010000007">
    <property type="protein sequence ID" value="MCG7505416.1"/>
    <property type="molecule type" value="Genomic_DNA"/>
</dbReference>
<proteinExistence type="predicted"/>
<organism evidence="1 2">
    <name type="scientific">Mesorhizobium retamae</name>
    <dbReference type="NCBI Taxonomy" id="2912854"/>
    <lineage>
        <taxon>Bacteria</taxon>
        <taxon>Pseudomonadati</taxon>
        <taxon>Pseudomonadota</taxon>
        <taxon>Alphaproteobacteria</taxon>
        <taxon>Hyphomicrobiales</taxon>
        <taxon>Phyllobacteriaceae</taxon>
        <taxon>Mesorhizobium</taxon>
    </lineage>
</organism>
<dbReference type="InterPro" id="IPR008772">
    <property type="entry name" value="Phosphonate_metab_PhnH"/>
</dbReference>
<dbReference type="Pfam" id="PF05845">
    <property type="entry name" value="PhnH"/>
    <property type="match status" value="1"/>
</dbReference>
<comment type="caution">
    <text evidence="1">The sequence shown here is derived from an EMBL/GenBank/DDBJ whole genome shotgun (WGS) entry which is preliminary data.</text>
</comment>
<protein>
    <submittedName>
        <fullName evidence="1">Phosphonate C-P lyase system protein PhnH</fullName>
    </submittedName>
</protein>
<accession>A0ABS9QF38</accession>
<sequence>MLTIPRPDAEDARDNAVFDAVLWAMSRPGDCRHMTTPGPLAVALALVDQECRAHAEDPDLAEALRRTGATLVDLERADHVFLALDSDAALFRLERLSLGDPLYPEQGATLVSPARIGQGAELKLTGPGIETETRLCIGNVHPQFWAQRKRLCAYPLGFEVIFVDGEEIVAIPRSTLVEEI</sequence>
<name>A0ABS9QF38_9HYPH</name>
<dbReference type="InterPro" id="IPR038058">
    <property type="entry name" value="PhnH-like_sp"/>
</dbReference>
<dbReference type="NCBIfam" id="TIGR03292">
    <property type="entry name" value="PhnH_redo"/>
    <property type="match status" value="1"/>
</dbReference>
<gene>
    <name evidence="1" type="primary">phnH</name>
    <name evidence="1" type="ORF">L4923_10375</name>
</gene>